<dbReference type="FunCoup" id="Q2LUE6">
    <property type="interactions" value="244"/>
</dbReference>
<reference evidence="3 4" key="1">
    <citation type="journal article" date="2007" name="Proc. Natl. Acad. Sci. U.S.A.">
        <title>The genome of Syntrophus aciditrophicus: life at the thermodynamic limit of microbial growth.</title>
        <authorList>
            <person name="McInerney M.J."/>
            <person name="Rohlin L."/>
            <person name="Mouttaki H."/>
            <person name="Kim U."/>
            <person name="Krupp R.S."/>
            <person name="Rios-Hernandez L."/>
            <person name="Sieber J."/>
            <person name="Struchtemeyer C.G."/>
            <person name="Bhattacharyya A."/>
            <person name="Campbell J.W."/>
            <person name="Gunsalus R.P."/>
        </authorList>
    </citation>
    <scope>NUCLEOTIDE SEQUENCE [LARGE SCALE GENOMIC DNA]</scope>
    <source>
        <strain evidence="3 4">SB</strain>
    </source>
</reference>
<dbReference type="InterPro" id="IPR029062">
    <property type="entry name" value="Class_I_gatase-like"/>
</dbReference>
<dbReference type="SUPFAM" id="SSF52317">
    <property type="entry name" value="Class I glutamine amidotransferase-like"/>
    <property type="match status" value="1"/>
</dbReference>
<dbReference type="InParanoid" id="Q2LUE6"/>
<evidence type="ECO:0000313" key="4">
    <source>
        <dbReference type="Proteomes" id="UP000001933"/>
    </source>
</evidence>
<dbReference type="OrthoDB" id="9786812at2"/>
<dbReference type="GO" id="GO:0005829">
    <property type="term" value="C:cytosol"/>
    <property type="evidence" value="ECO:0007669"/>
    <property type="project" value="TreeGrafter"/>
</dbReference>
<dbReference type="GO" id="GO:0004049">
    <property type="term" value="F:anthranilate synthase activity"/>
    <property type="evidence" value="ECO:0007669"/>
    <property type="project" value="UniProtKB-EC"/>
</dbReference>
<dbReference type="MEROPS" id="C26.955"/>
<dbReference type="PRINTS" id="PR00099">
    <property type="entry name" value="CPSGATASE"/>
</dbReference>
<keyword evidence="1" id="KW-0315">Glutamine amidotransferase</keyword>
<dbReference type="InterPro" id="IPR050472">
    <property type="entry name" value="Anth_synth/Amidotransfase"/>
</dbReference>
<dbReference type="GO" id="GO:0000162">
    <property type="term" value="P:L-tryptophan biosynthetic process"/>
    <property type="evidence" value="ECO:0007669"/>
    <property type="project" value="TreeGrafter"/>
</dbReference>
<dbReference type="HOGENOM" id="CLU_014340_1_2_7"/>
<dbReference type="Proteomes" id="UP000001933">
    <property type="component" value="Chromosome"/>
</dbReference>
<dbReference type="PRINTS" id="PR00097">
    <property type="entry name" value="ANTSNTHASEII"/>
</dbReference>
<dbReference type="RefSeq" id="WP_011417725.1">
    <property type="nucleotide sequence ID" value="NC_007759.1"/>
</dbReference>
<gene>
    <name evidence="3" type="ORF">SYN_01946</name>
</gene>
<dbReference type="AlphaFoldDB" id="Q2LUE6"/>
<dbReference type="PANTHER" id="PTHR43418:SF4">
    <property type="entry name" value="MULTIFUNCTIONAL TRYPTOPHAN BIOSYNTHESIS PROTEIN"/>
    <property type="match status" value="1"/>
</dbReference>
<evidence type="ECO:0000259" key="2">
    <source>
        <dbReference type="Pfam" id="PF00117"/>
    </source>
</evidence>
<dbReference type="PANTHER" id="PTHR43418">
    <property type="entry name" value="MULTIFUNCTIONAL TRYPTOPHAN BIOSYNTHESIS PROTEIN-RELATED"/>
    <property type="match status" value="1"/>
</dbReference>
<dbReference type="PRINTS" id="PR00096">
    <property type="entry name" value="GATASE"/>
</dbReference>
<dbReference type="InterPro" id="IPR006221">
    <property type="entry name" value="TrpG/PapA_dom"/>
</dbReference>
<name>Q2LUE6_SYNAS</name>
<dbReference type="STRING" id="56780.SYN_01946"/>
<keyword evidence="3" id="KW-0456">Lyase</keyword>
<dbReference type="FunFam" id="3.40.50.880:FF:000003">
    <property type="entry name" value="Anthranilate synthase component II"/>
    <property type="match status" value="1"/>
</dbReference>
<feature type="domain" description="Glutamine amidotransferase" evidence="2">
    <location>
        <begin position="3"/>
        <end position="185"/>
    </location>
</feature>
<dbReference type="Pfam" id="PF00117">
    <property type="entry name" value="GATase"/>
    <property type="match status" value="1"/>
</dbReference>
<proteinExistence type="predicted"/>
<dbReference type="InterPro" id="IPR017926">
    <property type="entry name" value="GATASE"/>
</dbReference>
<dbReference type="Gene3D" id="3.40.50.880">
    <property type="match status" value="1"/>
</dbReference>
<dbReference type="PROSITE" id="PS51273">
    <property type="entry name" value="GATASE_TYPE_1"/>
    <property type="match status" value="1"/>
</dbReference>
<evidence type="ECO:0000256" key="1">
    <source>
        <dbReference type="ARBA" id="ARBA00022962"/>
    </source>
</evidence>
<protein>
    <submittedName>
        <fullName evidence="3">Anthranilate synthase component II</fullName>
        <ecNumber evidence="3">4.1.3.27</ecNumber>
    </submittedName>
</protein>
<keyword evidence="4" id="KW-1185">Reference proteome</keyword>
<dbReference type="KEGG" id="sat:SYN_01946"/>
<dbReference type="eggNOG" id="COG0512">
    <property type="taxonomic scope" value="Bacteria"/>
</dbReference>
<dbReference type="CDD" id="cd01743">
    <property type="entry name" value="GATase1_Anthranilate_Synthase"/>
    <property type="match status" value="1"/>
</dbReference>
<sequence length="208" mass="23330">MILMIDNYDSFTFNLVQYLKQMGEDVRVYRNDEISLDEIEAMKPAAIFLSPGPCSPREAGITVDVIRAFYRKIPLMGVCLGHQSIGYAFGAEVVRADRLMHGKTSQVDHDGKTIFKGLPKPFTAGRYHSLIIKRDSLPDCFEVTAETEDGEIMGIRHRNFPVEGIQFHPESILTPNGKRILRNFLNMLAADNEESGQSEEFRAATACA</sequence>
<dbReference type="EC" id="4.1.3.27" evidence="3"/>
<organism evidence="3 4">
    <name type="scientific">Syntrophus aciditrophicus (strain SB)</name>
    <dbReference type="NCBI Taxonomy" id="56780"/>
    <lineage>
        <taxon>Bacteria</taxon>
        <taxon>Pseudomonadati</taxon>
        <taxon>Thermodesulfobacteriota</taxon>
        <taxon>Syntrophia</taxon>
        <taxon>Syntrophales</taxon>
        <taxon>Syntrophaceae</taxon>
        <taxon>Syntrophus</taxon>
    </lineage>
</organism>
<dbReference type="NCBIfam" id="TIGR00566">
    <property type="entry name" value="trpG_papA"/>
    <property type="match status" value="1"/>
</dbReference>
<evidence type="ECO:0000313" key="3">
    <source>
        <dbReference type="EMBL" id="ABC77703.1"/>
    </source>
</evidence>
<accession>Q2LUE6</accession>
<dbReference type="EMBL" id="CP000252">
    <property type="protein sequence ID" value="ABC77703.1"/>
    <property type="molecule type" value="Genomic_DNA"/>
</dbReference>